<dbReference type="Pfam" id="PF07568">
    <property type="entry name" value="HisKA_2"/>
    <property type="match status" value="1"/>
</dbReference>
<proteinExistence type="predicted"/>
<evidence type="ECO:0000256" key="6">
    <source>
        <dbReference type="ARBA" id="ARBA00022777"/>
    </source>
</evidence>
<dbReference type="Gene3D" id="3.30.565.10">
    <property type="entry name" value="Histidine kinase-like ATPase, C-terminal domain"/>
    <property type="match status" value="1"/>
</dbReference>
<dbReference type="PANTHER" id="PTHR41523">
    <property type="entry name" value="TWO-COMPONENT SYSTEM SENSOR PROTEIN"/>
    <property type="match status" value="1"/>
</dbReference>
<dbReference type="PANTHER" id="PTHR41523:SF8">
    <property type="entry name" value="ETHYLENE RESPONSE SENSOR PROTEIN"/>
    <property type="match status" value="1"/>
</dbReference>
<dbReference type="RefSeq" id="WP_323327972.1">
    <property type="nucleotide sequence ID" value="NZ_JAYGIL010000008.1"/>
</dbReference>
<feature type="transmembrane region" description="Helical" evidence="9">
    <location>
        <begin position="354"/>
        <end position="378"/>
    </location>
</feature>
<keyword evidence="12" id="KW-1185">Reference proteome</keyword>
<dbReference type="SUPFAM" id="SSF55874">
    <property type="entry name" value="ATPase domain of HSP90 chaperone/DNA topoisomerase II/histidine kinase"/>
    <property type="match status" value="1"/>
</dbReference>
<dbReference type="InterPro" id="IPR019734">
    <property type="entry name" value="TPR_rpt"/>
</dbReference>
<keyword evidence="9" id="KW-0812">Transmembrane</keyword>
<dbReference type="Pfam" id="PF13181">
    <property type="entry name" value="TPR_8"/>
    <property type="match status" value="3"/>
</dbReference>
<dbReference type="GO" id="GO:0016301">
    <property type="term" value="F:kinase activity"/>
    <property type="evidence" value="ECO:0007669"/>
    <property type="project" value="UniProtKB-KW"/>
</dbReference>
<accession>A0ABU5S3F8</accession>
<dbReference type="SUPFAM" id="SSF48452">
    <property type="entry name" value="TPR-like"/>
    <property type="match status" value="1"/>
</dbReference>
<organism evidence="11 12">
    <name type="scientific">Arcicella gelida</name>
    <dbReference type="NCBI Taxonomy" id="2984195"/>
    <lineage>
        <taxon>Bacteria</taxon>
        <taxon>Pseudomonadati</taxon>
        <taxon>Bacteroidota</taxon>
        <taxon>Cytophagia</taxon>
        <taxon>Cytophagales</taxon>
        <taxon>Flectobacillaceae</taxon>
        <taxon>Arcicella</taxon>
    </lineage>
</organism>
<evidence type="ECO:0000259" key="10">
    <source>
        <dbReference type="PROSITE" id="PS50109"/>
    </source>
</evidence>
<evidence type="ECO:0000256" key="8">
    <source>
        <dbReference type="SAM" id="Coils"/>
    </source>
</evidence>
<evidence type="ECO:0000256" key="3">
    <source>
        <dbReference type="ARBA" id="ARBA00022553"/>
    </source>
</evidence>
<dbReference type="InterPro" id="IPR011990">
    <property type="entry name" value="TPR-like_helical_dom_sf"/>
</dbReference>
<name>A0ABU5S3F8_9BACT</name>
<comment type="catalytic activity">
    <reaction evidence="1">
        <text>ATP + protein L-histidine = ADP + protein N-phospho-L-histidine.</text>
        <dbReference type="EC" id="2.7.13.3"/>
    </reaction>
</comment>
<dbReference type="Gene3D" id="3.30.450.20">
    <property type="entry name" value="PAS domain"/>
    <property type="match status" value="1"/>
</dbReference>
<keyword evidence="7" id="KW-0067">ATP-binding</keyword>
<reference evidence="11 12" key="1">
    <citation type="submission" date="2023-12" db="EMBL/GenBank/DDBJ databases">
        <title>Novel species of the genus Arcicella isolated from rivers.</title>
        <authorList>
            <person name="Lu H."/>
        </authorList>
    </citation>
    <scope>NUCLEOTIDE SEQUENCE [LARGE SCALE GENOMIC DNA]</scope>
    <source>
        <strain evidence="11 12">DC2W</strain>
    </source>
</reference>
<protein>
    <recommendedName>
        <fullName evidence="2">histidine kinase</fullName>
        <ecNumber evidence="2">2.7.13.3</ecNumber>
    </recommendedName>
</protein>
<evidence type="ECO:0000256" key="1">
    <source>
        <dbReference type="ARBA" id="ARBA00000085"/>
    </source>
</evidence>
<evidence type="ECO:0000256" key="4">
    <source>
        <dbReference type="ARBA" id="ARBA00022679"/>
    </source>
</evidence>
<dbReference type="Gene3D" id="1.25.40.10">
    <property type="entry name" value="Tetratricopeptide repeat domain"/>
    <property type="match status" value="1"/>
</dbReference>
<evidence type="ECO:0000256" key="9">
    <source>
        <dbReference type="SAM" id="Phobius"/>
    </source>
</evidence>
<keyword evidence="4" id="KW-0808">Transferase</keyword>
<dbReference type="EC" id="2.7.13.3" evidence="2"/>
<evidence type="ECO:0000256" key="5">
    <source>
        <dbReference type="ARBA" id="ARBA00022741"/>
    </source>
</evidence>
<dbReference type="InterPro" id="IPR011495">
    <property type="entry name" value="Sig_transdc_His_kin_sub2_dim/P"/>
</dbReference>
<keyword evidence="9" id="KW-1133">Transmembrane helix</keyword>
<comment type="caution">
    <text evidence="11">The sequence shown here is derived from an EMBL/GenBank/DDBJ whole genome shotgun (WGS) entry which is preliminary data.</text>
</comment>
<keyword evidence="6 11" id="KW-0418">Kinase</keyword>
<feature type="domain" description="Histidine kinase" evidence="10">
    <location>
        <begin position="405"/>
        <end position="599"/>
    </location>
</feature>
<evidence type="ECO:0000256" key="2">
    <source>
        <dbReference type="ARBA" id="ARBA00012438"/>
    </source>
</evidence>
<dbReference type="PROSITE" id="PS50109">
    <property type="entry name" value="HIS_KIN"/>
    <property type="match status" value="1"/>
</dbReference>
<dbReference type="SMART" id="SM00028">
    <property type="entry name" value="TPR"/>
    <property type="match status" value="4"/>
</dbReference>
<dbReference type="Proteomes" id="UP001303899">
    <property type="component" value="Unassembled WGS sequence"/>
</dbReference>
<dbReference type="InterPro" id="IPR036890">
    <property type="entry name" value="HATPase_C_sf"/>
</dbReference>
<dbReference type="InterPro" id="IPR005467">
    <property type="entry name" value="His_kinase_dom"/>
</dbReference>
<keyword evidence="5" id="KW-0547">Nucleotide-binding</keyword>
<keyword evidence="9" id="KW-0472">Membrane</keyword>
<gene>
    <name evidence="11" type="ORF">VB776_08420</name>
</gene>
<sequence length="607" mass="69378">MFKKTIQYFFILLLCVYGTVYGQGSNTKGNEKSYKNELDKLVEKSQKLSNDSLLFIVKEFYALHTTYQDQASLVYASFCKANDEHLKANHVDAMRHAIDALNIAQKYNVKQPIPGIYMLIGNLHKENTNYPMAFEAAGKALQSAKLNKDTLRIISAMGLSAMFRRGYVRHFGLSIAADSSIYTQFEALKMAESSPKYERERVSFYHNIAQHYKDMKDYDKAIMYAKKGITLATALNKKRSLTYGYCWLGEANYRKGNRELGTKYIEKAISISKEIKQPYRTMELYETMANCYRSSGDLKKAIPFMDKYLEVHDSLNVQTNEKLIGELQIKYESSKKDKDLALMQQADQLKSKQMIWLIAGIIIFMVLSVTLVYFYTIIHKRNNTLNDKNKKINEQAEKLQTLMQELHHRVKNNLQIVSSLLTLQSNRMVDKEAKQALDVSKQRIEAMSIIHSSLYQKENANMVDMKEFVSVLLNSIVESFGVNRDNIDMIVEVGVDDIDVDVAMPLGLIMNEWITNIFKYAFKDWDGRPLVIISIAQTSSSIRLKIKDNGVGMPQSLWDNPTGSFGIKMIKMLTKQIAGLSNIINNDGTTFELDIPLVVNKKNTNTL</sequence>
<keyword evidence="3" id="KW-0597">Phosphoprotein</keyword>
<evidence type="ECO:0000256" key="7">
    <source>
        <dbReference type="ARBA" id="ARBA00022840"/>
    </source>
</evidence>
<keyword evidence="8" id="KW-0175">Coiled coil</keyword>
<evidence type="ECO:0000313" key="12">
    <source>
        <dbReference type="Proteomes" id="UP001303899"/>
    </source>
</evidence>
<feature type="coiled-coil region" evidence="8">
    <location>
        <begin position="382"/>
        <end position="409"/>
    </location>
</feature>
<dbReference type="EMBL" id="JAYGIL010000008">
    <property type="protein sequence ID" value="MEA5402935.1"/>
    <property type="molecule type" value="Genomic_DNA"/>
</dbReference>
<evidence type="ECO:0000313" key="11">
    <source>
        <dbReference type="EMBL" id="MEA5402935.1"/>
    </source>
</evidence>